<protein>
    <recommendedName>
        <fullName evidence="2">FeoB-type G domain-containing protein</fullName>
    </recommendedName>
</protein>
<dbReference type="InterPro" id="IPR006073">
    <property type="entry name" value="GTP-bd"/>
</dbReference>
<dbReference type="EMBL" id="LAZR01051549">
    <property type="protein sequence ID" value="KKK84915.1"/>
    <property type="molecule type" value="Genomic_DNA"/>
</dbReference>
<dbReference type="PANTHER" id="PTHR43185:SF1">
    <property type="entry name" value="FE(2+) TRANSPORTER FEOB"/>
    <property type="match status" value="1"/>
</dbReference>
<proteinExistence type="predicted"/>
<dbReference type="CDD" id="cd01879">
    <property type="entry name" value="FeoB"/>
    <property type="match status" value="1"/>
</dbReference>
<evidence type="ECO:0000313" key="3">
    <source>
        <dbReference type="EMBL" id="KKK84915.1"/>
    </source>
</evidence>
<reference evidence="3" key="1">
    <citation type="journal article" date="2015" name="Nature">
        <title>Complex archaea that bridge the gap between prokaryotes and eukaryotes.</title>
        <authorList>
            <person name="Spang A."/>
            <person name="Saw J.H."/>
            <person name="Jorgensen S.L."/>
            <person name="Zaremba-Niedzwiedzka K."/>
            <person name="Martijn J."/>
            <person name="Lind A.E."/>
            <person name="van Eijk R."/>
            <person name="Schleper C."/>
            <person name="Guy L."/>
            <person name="Ettema T.J."/>
        </authorList>
    </citation>
    <scope>NUCLEOTIDE SEQUENCE</scope>
</reference>
<dbReference type="Pfam" id="PF02421">
    <property type="entry name" value="FeoB_N"/>
    <property type="match status" value="1"/>
</dbReference>
<dbReference type="GO" id="GO:0005525">
    <property type="term" value="F:GTP binding"/>
    <property type="evidence" value="ECO:0007669"/>
    <property type="project" value="InterPro"/>
</dbReference>
<keyword evidence="1" id="KW-0812">Transmembrane</keyword>
<dbReference type="Pfam" id="PF17910">
    <property type="entry name" value="FeoB_Cyto"/>
    <property type="match status" value="1"/>
</dbReference>
<feature type="transmembrane region" description="Helical" evidence="1">
    <location>
        <begin position="322"/>
        <end position="341"/>
    </location>
</feature>
<dbReference type="PROSITE" id="PS51711">
    <property type="entry name" value="G_FEOB"/>
    <property type="match status" value="1"/>
</dbReference>
<dbReference type="InterPro" id="IPR050860">
    <property type="entry name" value="FeoB_GTPase"/>
</dbReference>
<comment type="caution">
    <text evidence="3">The sequence shown here is derived from an EMBL/GenBank/DDBJ whole genome shotgun (WGS) entry which is preliminary data.</text>
</comment>
<keyword evidence="1" id="KW-0472">Membrane</keyword>
<dbReference type="SUPFAM" id="SSF52540">
    <property type="entry name" value="P-loop containing nucleoside triphosphate hydrolases"/>
    <property type="match status" value="1"/>
</dbReference>
<evidence type="ECO:0000256" key="1">
    <source>
        <dbReference type="SAM" id="Phobius"/>
    </source>
</evidence>
<gene>
    <name evidence="3" type="ORF">LCGC14_2778540</name>
</gene>
<feature type="transmembrane region" description="Helical" evidence="1">
    <location>
        <begin position="353"/>
        <end position="377"/>
    </location>
</feature>
<feature type="domain" description="FeoB-type G" evidence="2">
    <location>
        <begin position="15"/>
        <end position="177"/>
    </location>
</feature>
<feature type="transmembrane region" description="Helical" evidence="1">
    <location>
        <begin position="285"/>
        <end position="310"/>
    </location>
</feature>
<dbReference type="InterPro" id="IPR041069">
    <property type="entry name" value="FeoB_Cyto"/>
</dbReference>
<dbReference type="PANTHER" id="PTHR43185">
    <property type="entry name" value="FERROUS IRON TRANSPORT PROTEIN B"/>
    <property type="match status" value="1"/>
</dbReference>
<dbReference type="InterPro" id="IPR030389">
    <property type="entry name" value="G_FEOB_dom"/>
</dbReference>
<dbReference type="GO" id="GO:0015093">
    <property type="term" value="F:ferrous iron transmembrane transporter activity"/>
    <property type="evidence" value="ECO:0007669"/>
    <property type="project" value="TreeGrafter"/>
</dbReference>
<organism evidence="3">
    <name type="scientific">marine sediment metagenome</name>
    <dbReference type="NCBI Taxonomy" id="412755"/>
    <lineage>
        <taxon>unclassified sequences</taxon>
        <taxon>metagenomes</taxon>
        <taxon>ecological metagenomes</taxon>
    </lineage>
</organism>
<dbReference type="Gene3D" id="3.40.50.300">
    <property type="entry name" value="P-loop containing nucleotide triphosphate hydrolases"/>
    <property type="match status" value="1"/>
</dbReference>
<accession>A0A0F8ZG03</accession>
<dbReference type="PRINTS" id="PR00326">
    <property type="entry name" value="GTP1OBG"/>
</dbReference>
<dbReference type="AlphaFoldDB" id="A0A0F8ZG03"/>
<sequence length="408" mass="45534">MHELEKKEVDHNKIDSRIALVGNPNVGKSVIFGLLTGKYVTVSNYPGTTVEVSRGRYMGANGSIEVVDTPGSNSLIAQSEDERVARDILIEGTEKNIIQIMDSKNIQRGLLITTQIAEMGLPVAIGLNMWDETLDRGISVDTVKLQETLGVPITKTIATQKYGISALKNSVDSIGVPRLKIDYGNDIEEGIKKLEELLPEYPLIKKRAVAVMLLSYDEALEDTLKIDAEILKRIHSIRDEIQKDFSLPLSYVITRKRNKYVNNLLKGIITYKVEKVDAGMVLRNIFFFIIMPLFSFSVGYKIMDMLLFTISRYAGAGNQIMLILKIAGGATSLGFFCHYLFSREYKTSRKVSSIIGSLTMHPILAWPVLILVLWCIYKMVGEFGAGYCVDFIEYKIFGSSVEKSGGFD</sequence>
<dbReference type="Gene3D" id="1.10.287.1770">
    <property type="match status" value="1"/>
</dbReference>
<dbReference type="GO" id="GO:0005886">
    <property type="term" value="C:plasma membrane"/>
    <property type="evidence" value="ECO:0007669"/>
    <property type="project" value="TreeGrafter"/>
</dbReference>
<feature type="non-terminal residue" evidence="3">
    <location>
        <position position="408"/>
    </location>
</feature>
<evidence type="ECO:0000259" key="2">
    <source>
        <dbReference type="PROSITE" id="PS51711"/>
    </source>
</evidence>
<name>A0A0F8ZG03_9ZZZZ</name>
<dbReference type="InterPro" id="IPR027417">
    <property type="entry name" value="P-loop_NTPase"/>
</dbReference>
<keyword evidence="1" id="KW-1133">Transmembrane helix</keyword>